<dbReference type="EMBL" id="JASBNA010000005">
    <property type="protein sequence ID" value="KAK7691599.1"/>
    <property type="molecule type" value="Genomic_DNA"/>
</dbReference>
<keyword evidence="3" id="KW-1185">Reference proteome</keyword>
<protein>
    <recommendedName>
        <fullName evidence="4">Secreted protein</fullName>
    </recommendedName>
</protein>
<reference evidence="2 3" key="1">
    <citation type="submission" date="2022-09" db="EMBL/GenBank/DDBJ databases">
        <authorList>
            <person name="Palmer J.M."/>
        </authorList>
    </citation>
    <scope>NUCLEOTIDE SEQUENCE [LARGE SCALE GENOMIC DNA]</scope>
    <source>
        <strain evidence="2 3">DSM 7382</strain>
    </source>
</reference>
<evidence type="ECO:0000313" key="3">
    <source>
        <dbReference type="Proteomes" id="UP001385951"/>
    </source>
</evidence>
<dbReference type="AlphaFoldDB" id="A0AAW0GPU1"/>
<proteinExistence type="predicted"/>
<organism evidence="2 3">
    <name type="scientific">Cerrena zonata</name>
    <dbReference type="NCBI Taxonomy" id="2478898"/>
    <lineage>
        <taxon>Eukaryota</taxon>
        <taxon>Fungi</taxon>
        <taxon>Dikarya</taxon>
        <taxon>Basidiomycota</taxon>
        <taxon>Agaricomycotina</taxon>
        <taxon>Agaricomycetes</taxon>
        <taxon>Polyporales</taxon>
        <taxon>Cerrenaceae</taxon>
        <taxon>Cerrena</taxon>
    </lineage>
</organism>
<name>A0AAW0GPU1_9APHY</name>
<evidence type="ECO:0008006" key="4">
    <source>
        <dbReference type="Google" id="ProtNLM"/>
    </source>
</evidence>
<keyword evidence="1" id="KW-0732">Signal</keyword>
<feature type="signal peptide" evidence="1">
    <location>
        <begin position="1"/>
        <end position="19"/>
    </location>
</feature>
<dbReference type="Proteomes" id="UP001385951">
    <property type="component" value="Unassembled WGS sequence"/>
</dbReference>
<evidence type="ECO:0000256" key="1">
    <source>
        <dbReference type="SAM" id="SignalP"/>
    </source>
</evidence>
<evidence type="ECO:0000313" key="2">
    <source>
        <dbReference type="EMBL" id="KAK7691599.1"/>
    </source>
</evidence>
<comment type="caution">
    <text evidence="2">The sequence shown here is derived from an EMBL/GenBank/DDBJ whole genome shotgun (WGS) entry which is preliminary data.</text>
</comment>
<gene>
    <name evidence="2" type="ORF">QCA50_004998</name>
</gene>
<feature type="chain" id="PRO_5043877952" description="Secreted protein" evidence="1">
    <location>
        <begin position="20"/>
        <end position="128"/>
    </location>
</feature>
<accession>A0AAW0GPU1</accession>
<sequence>MELVLLLASALYPIPRTSCVEIEGLRNDSIDRDVQVPARVEKSHSLTSLCSFQVIEATVVMLDTYPASFGHSGVPKIRNCGIFDGNMDRRTSSVFGRLVRRECMASFGGTVSDDSILFFRLGKDMFDR</sequence>